<dbReference type="EMBL" id="CP022415">
    <property type="protein sequence ID" value="ASM71736.1"/>
    <property type="molecule type" value="Genomic_DNA"/>
</dbReference>
<keyword evidence="2" id="KW-1185">Reference proteome</keyword>
<dbReference type="Proteomes" id="UP000199754">
    <property type="component" value="Chromosome"/>
</dbReference>
<dbReference type="RefSeq" id="WP_157728965.1">
    <property type="nucleotide sequence ID" value="NZ_CP022415.1"/>
</dbReference>
<reference evidence="1 2" key="1">
    <citation type="submission" date="2017-07" db="EMBL/GenBank/DDBJ databases">
        <title>Genome Sequence of Sulfitobacter pseudonitzschiae Strain SMR1 Isolated from a culture of the Diatom Skeletonema marinoi.</title>
        <authorList>
            <person name="Topel M."/>
            <person name="Pinder M.I.M."/>
            <person name="Johansson O.N."/>
            <person name="Kourtchenko O."/>
            <person name="Godhe A."/>
            <person name="Clarke A.K."/>
        </authorList>
    </citation>
    <scope>NUCLEOTIDE SEQUENCE [LARGE SCALE GENOMIC DNA]</scope>
    <source>
        <strain evidence="1 2">SMR1</strain>
    </source>
</reference>
<dbReference type="KEGG" id="spse:SULPSESMR1_00908"/>
<gene>
    <name evidence="1" type="ORF">SULPSESMR1_00908</name>
</gene>
<name>A0A221JYC8_9RHOB</name>
<evidence type="ECO:0000313" key="2">
    <source>
        <dbReference type="Proteomes" id="UP000199754"/>
    </source>
</evidence>
<dbReference type="AlphaFoldDB" id="A0A221JYC8"/>
<evidence type="ECO:0000313" key="1">
    <source>
        <dbReference type="EMBL" id="ASM71736.1"/>
    </source>
</evidence>
<accession>A0A221JYC8</accession>
<protein>
    <submittedName>
        <fullName evidence="1">Uncharacterized protein</fullName>
    </submittedName>
</protein>
<organism evidence="1 2">
    <name type="scientific">Pseudosulfitobacter pseudonitzschiae</name>
    <dbReference type="NCBI Taxonomy" id="1402135"/>
    <lineage>
        <taxon>Bacteria</taxon>
        <taxon>Pseudomonadati</taxon>
        <taxon>Pseudomonadota</taxon>
        <taxon>Alphaproteobacteria</taxon>
        <taxon>Rhodobacterales</taxon>
        <taxon>Roseobacteraceae</taxon>
        <taxon>Pseudosulfitobacter</taxon>
    </lineage>
</organism>
<proteinExistence type="predicted"/>
<sequence>MDGVVTGYVNEDGFEHAQSQWVLRAMRANAQFDVVVDGKVFLHVYLDGFTAA</sequence>